<proteinExistence type="predicted"/>
<name>A0A2W1H5S1_9PLEO</name>
<reference evidence="1" key="1">
    <citation type="journal article" date="2018" name="BMC Genomics">
        <title>Comparative genomics of the wheat fungal pathogen Pyrenophora tritici-repentis reveals chromosomal variations and genome plasticity.</title>
        <authorList>
            <person name="Moolhuijzen P."/>
            <person name="See P.T."/>
            <person name="Hane J.K."/>
            <person name="Shi G."/>
            <person name="Liu Z."/>
            <person name="Oliver R.P."/>
            <person name="Moffat C.S."/>
        </authorList>
    </citation>
    <scope>NUCLEOTIDE SEQUENCE [LARGE SCALE GENOMIC DNA]</scope>
    <source>
        <strain evidence="1">M4</strain>
    </source>
</reference>
<reference evidence="4" key="4">
    <citation type="journal article" date="2022" name="Microb. Genom.">
        <title>A global pangenome for the wheat fungal pathogen Pyrenophora tritici-repentis and prediction of effector protein structural homology.</title>
        <authorList>
            <person name="Moolhuijzen P.M."/>
            <person name="See P.T."/>
            <person name="Shi G."/>
            <person name="Powell H.R."/>
            <person name="Cockram J."/>
            <person name="Jorgensen L.N."/>
            <person name="Benslimane H."/>
            <person name="Strelkov S.E."/>
            <person name="Turner J."/>
            <person name="Liu Z."/>
            <person name="Moffat C.S."/>
        </authorList>
    </citation>
    <scope>NUCLEOTIDE SEQUENCE [LARGE SCALE GENOMIC DNA]</scope>
</reference>
<dbReference type="EMBL" id="NQIK02000003">
    <property type="protein sequence ID" value="KAF7572973.1"/>
    <property type="molecule type" value="Genomic_DNA"/>
</dbReference>
<evidence type="ECO:0000313" key="3">
    <source>
        <dbReference type="Proteomes" id="UP000245464"/>
    </source>
</evidence>
<dbReference type="Proteomes" id="UP000245464">
    <property type="component" value="Chromosome 3"/>
</dbReference>
<dbReference type="Proteomes" id="UP000249757">
    <property type="component" value="Unassembled WGS sequence"/>
</dbReference>
<sequence>MTLSPIYDAPESRHIATPALHQHWQVSDPDLTRGVVTPSALVPDTDRARRILAFLADPICSASGLASKDVYPGNYTAHILPAAEAGIREKKDTIRPCAWLSTRPTLGVGSQQG</sequence>
<dbReference type="EMBL" id="NRDI02000039">
    <property type="protein sequence ID" value="KAI1507497.1"/>
    <property type="molecule type" value="Genomic_DNA"/>
</dbReference>
<evidence type="ECO:0000313" key="2">
    <source>
        <dbReference type="EMBL" id="KAI1507497.1"/>
    </source>
</evidence>
<evidence type="ECO:0000313" key="1">
    <source>
        <dbReference type="EMBL" id="KAF7572973.1"/>
    </source>
</evidence>
<reference evidence="2" key="3">
    <citation type="journal article" date="2022" name="bioRxiv">
        <title>A global pangenome for the wheat fungal pathogen Pyrenophora tritici-repentis and prediction of effector protein structural homology.</title>
        <authorList>
            <person name="Moolhuijzen P."/>
            <person name="See P.T."/>
            <person name="Shi G."/>
            <person name="Powell H.R."/>
            <person name="Cockram J."/>
            <person name="Jorgensen L.N."/>
            <person name="Benslimane H."/>
            <person name="Strelkov S.E."/>
            <person name="Turner J."/>
            <person name="Liu Z."/>
            <person name="Moffat C.S."/>
        </authorList>
    </citation>
    <scope>NUCLEOTIDE SEQUENCE</scope>
    <source>
        <strain evidence="2">86-124</strain>
    </source>
</reference>
<dbReference type="AlphaFoldDB" id="A0A2W1H5S1"/>
<organism evidence="1 3">
    <name type="scientific">Pyrenophora tritici-repentis</name>
    <dbReference type="NCBI Taxonomy" id="45151"/>
    <lineage>
        <taxon>Eukaryota</taxon>
        <taxon>Fungi</taxon>
        <taxon>Dikarya</taxon>
        <taxon>Ascomycota</taxon>
        <taxon>Pezizomycotina</taxon>
        <taxon>Dothideomycetes</taxon>
        <taxon>Pleosporomycetidae</taxon>
        <taxon>Pleosporales</taxon>
        <taxon>Pleosporineae</taxon>
        <taxon>Pleosporaceae</taxon>
        <taxon>Pyrenophora</taxon>
    </lineage>
</organism>
<comment type="caution">
    <text evidence="1">The sequence shown here is derived from an EMBL/GenBank/DDBJ whole genome shotgun (WGS) entry which is preliminary data.</text>
</comment>
<reference evidence="2" key="2">
    <citation type="submission" date="2021-05" db="EMBL/GenBank/DDBJ databases">
        <authorList>
            <person name="Moolhuijzen P.M."/>
            <person name="Moffat C.S."/>
        </authorList>
    </citation>
    <scope>NUCLEOTIDE SEQUENCE</scope>
    <source>
        <strain evidence="2">86-124</strain>
    </source>
</reference>
<accession>A0A2W1H5S1</accession>
<gene>
    <name evidence="2" type="ORF">Ptr86124_013520</name>
    <name evidence="1" type="ORF">PtrM4_078780</name>
</gene>
<keyword evidence="4" id="KW-1185">Reference proteome</keyword>
<evidence type="ECO:0000313" key="4">
    <source>
        <dbReference type="Proteomes" id="UP000249757"/>
    </source>
</evidence>
<protein>
    <submittedName>
        <fullName evidence="1">Uncharacterized protein</fullName>
    </submittedName>
</protein>